<protein>
    <submittedName>
        <fullName evidence="1">Uncharacterized protein</fullName>
    </submittedName>
</protein>
<dbReference type="EMBL" id="GBRH01218857">
    <property type="protein sequence ID" value="JAD79038.1"/>
    <property type="molecule type" value="Transcribed_RNA"/>
</dbReference>
<dbReference type="AlphaFoldDB" id="A0A0A9CX86"/>
<evidence type="ECO:0000313" key="1">
    <source>
        <dbReference type="EMBL" id="JAD79038.1"/>
    </source>
</evidence>
<proteinExistence type="predicted"/>
<name>A0A0A9CX86_ARUDO</name>
<organism evidence="1">
    <name type="scientific">Arundo donax</name>
    <name type="common">Giant reed</name>
    <name type="synonym">Donax arundinaceus</name>
    <dbReference type="NCBI Taxonomy" id="35708"/>
    <lineage>
        <taxon>Eukaryota</taxon>
        <taxon>Viridiplantae</taxon>
        <taxon>Streptophyta</taxon>
        <taxon>Embryophyta</taxon>
        <taxon>Tracheophyta</taxon>
        <taxon>Spermatophyta</taxon>
        <taxon>Magnoliopsida</taxon>
        <taxon>Liliopsida</taxon>
        <taxon>Poales</taxon>
        <taxon>Poaceae</taxon>
        <taxon>PACMAD clade</taxon>
        <taxon>Arundinoideae</taxon>
        <taxon>Arundineae</taxon>
        <taxon>Arundo</taxon>
    </lineage>
</organism>
<sequence>MLLKFRNSRQGLGTDNIRQTFNWDWDIISRHIKSIMDTVIWKDIRIQIKTSFSCRATAN</sequence>
<reference evidence="1" key="1">
    <citation type="submission" date="2014-09" db="EMBL/GenBank/DDBJ databases">
        <authorList>
            <person name="Magalhaes I.L.F."/>
            <person name="Oliveira U."/>
            <person name="Santos F.R."/>
            <person name="Vidigal T.H.D.A."/>
            <person name="Brescovit A.D."/>
            <person name="Santos A.J."/>
        </authorList>
    </citation>
    <scope>NUCLEOTIDE SEQUENCE</scope>
    <source>
        <tissue evidence="1">Shoot tissue taken approximately 20 cm above the soil surface</tissue>
    </source>
</reference>
<accession>A0A0A9CX86</accession>
<reference evidence="1" key="2">
    <citation type="journal article" date="2015" name="Data Brief">
        <title>Shoot transcriptome of the giant reed, Arundo donax.</title>
        <authorList>
            <person name="Barrero R.A."/>
            <person name="Guerrero F.D."/>
            <person name="Moolhuijzen P."/>
            <person name="Goolsby J.A."/>
            <person name="Tidwell J."/>
            <person name="Bellgard S.E."/>
            <person name="Bellgard M.I."/>
        </authorList>
    </citation>
    <scope>NUCLEOTIDE SEQUENCE</scope>
    <source>
        <tissue evidence="1">Shoot tissue taken approximately 20 cm above the soil surface</tissue>
    </source>
</reference>